<sequence>GLCADARHDHHRPTRQRARRLSRGPARDARASRRDAAAGEHGGRRGSPRRPARSPGARTPLGAGRRGGGGRSAVPGPPLAPAARLVPARAAGRRRAAGGRRGRRPRLARGDVLAAAVLRGRVRRLRLPAAARDHRPSRDPGRLAGRAAALHPRAGVGAGRAVADRGLRADHRDLLGGDRPGAHGGRPGGAARARAERPAHRSGQLSAPLRPHELRDRPPPAQRIAVRAARHGSRRLQGRQRRARPSGRRPAAEGDRRRAHEDGARAGHRGATGRRRVRGAGARDRRGGGRRAGDADRARARRHRRRRRADLGVGRLGALSPRRRAAHGADGERRRPPARGEAHPAGGGERQDAVERL</sequence>
<feature type="compositionally biased region" description="Low complexity" evidence="1">
    <location>
        <begin position="81"/>
        <end position="90"/>
    </location>
</feature>
<dbReference type="EMBL" id="CADCVP010000134">
    <property type="protein sequence ID" value="CAA9488921.1"/>
    <property type="molecule type" value="Genomic_DNA"/>
</dbReference>
<proteinExistence type="predicted"/>
<feature type="compositionally biased region" description="Gly residues" evidence="1">
    <location>
        <begin position="178"/>
        <end position="188"/>
    </location>
</feature>
<evidence type="ECO:0000313" key="2">
    <source>
        <dbReference type="EMBL" id="CAA9488921.1"/>
    </source>
</evidence>
<feature type="compositionally biased region" description="Basic residues" evidence="1">
    <location>
        <begin position="299"/>
        <end position="308"/>
    </location>
</feature>
<feature type="compositionally biased region" description="Basic residues" evidence="1">
    <location>
        <begin position="228"/>
        <end position="247"/>
    </location>
</feature>
<feature type="compositionally biased region" description="Basic and acidic residues" evidence="1">
    <location>
        <begin position="131"/>
        <end position="141"/>
    </location>
</feature>
<protein>
    <submittedName>
        <fullName evidence="2">Uncharacterized protein</fullName>
    </submittedName>
</protein>
<dbReference type="AlphaFoldDB" id="A0A6J4S3L8"/>
<feature type="non-terminal residue" evidence="2">
    <location>
        <position position="357"/>
    </location>
</feature>
<feature type="compositionally biased region" description="Basic residues" evidence="1">
    <location>
        <begin position="266"/>
        <end position="278"/>
    </location>
</feature>
<evidence type="ECO:0000256" key="1">
    <source>
        <dbReference type="SAM" id="MobiDB-lite"/>
    </source>
</evidence>
<gene>
    <name evidence="2" type="ORF">AVDCRST_MAG69-1226</name>
</gene>
<feature type="non-terminal residue" evidence="2">
    <location>
        <position position="1"/>
    </location>
</feature>
<feature type="compositionally biased region" description="Low complexity" evidence="1">
    <location>
        <begin position="53"/>
        <end position="63"/>
    </location>
</feature>
<organism evidence="2">
    <name type="scientific">uncultured Solirubrobacteraceae bacterium</name>
    <dbReference type="NCBI Taxonomy" id="1162706"/>
    <lineage>
        <taxon>Bacteria</taxon>
        <taxon>Bacillati</taxon>
        <taxon>Actinomycetota</taxon>
        <taxon>Thermoleophilia</taxon>
        <taxon>Solirubrobacterales</taxon>
        <taxon>Solirubrobacteraceae</taxon>
        <taxon>environmental samples</taxon>
    </lineage>
</organism>
<feature type="compositionally biased region" description="Basic and acidic residues" evidence="1">
    <location>
        <begin position="162"/>
        <end position="176"/>
    </location>
</feature>
<reference evidence="2" key="1">
    <citation type="submission" date="2020-02" db="EMBL/GenBank/DDBJ databases">
        <authorList>
            <person name="Meier V. D."/>
        </authorList>
    </citation>
    <scope>NUCLEOTIDE SEQUENCE</scope>
    <source>
        <strain evidence="2">AVDCRST_MAG69</strain>
    </source>
</reference>
<name>A0A6J4S3L8_9ACTN</name>
<feature type="compositionally biased region" description="Basic and acidic residues" evidence="1">
    <location>
        <begin position="327"/>
        <end position="342"/>
    </location>
</feature>
<feature type="region of interest" description="Disordered" evidence="1">
    <location>
        <begin position="1"/>
        <end position="105"/>
    </location>
</feature>
<feature type="compositionally biased region" description="Basic residues" evidence="1">
    <location>
        <begin position="91"/>
        <end position="105"/>
    </location>
</feature>
<feature type="region of interest" description="Disordered" evidence="1">
    <location>
        <begin position="128"/>
        <end position="357"/>
    </location>
</feature>
<feature type="compositionally biased region" description="Basic and acidic residues" evidence="1">
    <location>
        <begin position="250"/>
        <end position="265"/>
    </location>
</feature>
<feature type="compositionally biased region" description="Basic and acidic residues" evidence="1">
    <location>
        <begin position="281"/>
        <end position="298"/>
    </location>
</feature>
<feature type="compositionally biased region" description="Basic and acidic residues" evidence="1">
    <location>
        <begin position="25"/>
        <end position="43"/>
    </location>
</feature>
<feature type="compositionally biased region" description="Basic residues" evidence="1">
    <location>
        <begin position="9"/>
        <end position="22"/>
    </location>
</feature>
<accession>A0A6J4S3L8</accession>